<reference evidence="1 2" key="1">
    <citation type="journal article" date="2018" name="PLoS Pathog.">
        <title>Evolution of structural diversity of trichothecenes, a family of toxins produced by plant pathogenic and entomopathogenic fungi.</title>
        <authorList>
            <person name="Proctor R.H."/>
            <person name="McCormick S.P."/>
            <person name="Kim H.S."/>
            <person name="Cardoza R.E."/>
            <person name="Stanley A.M."/>
            <person name="Lindo L."/>
            <person name="Kelly A."/>
            <person name="Brown D.W."/>
            <person name="Lee T."/>
            <person name="Vaughan M.M."/>
            <person name="Alexander N.J."/>
            <person name="Busman M."/>
            <person name="Gutierrez S."/>
        </authorList>
    </citation>
    <scope>NUCLEOTIDE SEQUENCE [LARGE SCALE GENOMIC DNA]</scope>
    <source>
        <strain evidence="1 2">NRRL 20695</strain>
    </source>
</reference>
<keyword evidence="1" id="KW-0645">Protease</keyword>
<protein>
    <submittedName>
        <fullName evidence="1">Cuticle-degrading protease</fullName>
    </submittedName>
</protein>
<dbReference type="AlphaFoldDB" id="A0A395SAQ5"/>
<accession>A0A395SAQ5</accession>
<keyword evidence="2" id="KW-1185">Reference proteome</keyword>
<evidence type="ECO:0000313" key="1">
    <source>
        <dbReference type="EMBL" id="RGP69247.1"/>
    </source>
</evidence>
<name>A0A395SAQ5_9HYPO</name>
<dbReference type="Proteomes" id="UP000266234">
    <property type="component" value="Unassembled WGS sequence"/>
</dbReference>
<dbReference type="OrthoDB" id="4501419at2759"/>
<sequence>MKPVEQSDLKDLLNKGSFLILDVTLWGTSYLYDTICRGPSHITTKTGNKTLPTELWLEIISYTNEHVDKHVYELVYPTGIRSVQMNGGDAEPALICNSLQFWGWTTSGKLEPGSHVVLYEDNLHSPWHVITEADWSDFEYIEQDIFQVFRSAEDPVFSIPLSSITTKIQFLFHDIKIEHVIQWFGLGFHFFCHNLRDLDDDSVYSDSFDEAYADEYHHLLAVCPLCLSFDYTDESINMCDSKHCKWKEYKEPEPE</sequence>
<organism evidence="1 2">
    <name type="scientific">Fusarium longipes</name>
    <dbReference type="NCBI Taxonomy" id="694270"/>
    <lineage>
        <taxon>Eukaryota</taxon>
        <taxon>Fungi</taxon>
        <taxon>Dikarya</taxon>
        <taxon>Ascomycota</taxon>
        <taxon>Pezizomycotina</taxon>
        <taxon>Sordariomycetes</taxon>
        <taxon>Hypocreomycetidae</taxon>
        <taxon>Hypocreales</taxon>
        <taxon>Nectriaceae</taxon>
        <taxon>Fusarium</taxon>
    </lineage>
</organism>
<dbReference type="GO" id="GO:0008233">
    <property type="term" value="F:peptidase activity"/>
    <property type="evidence" value="ECO:0007669"/>
    <property type="project" value="UniProtKB-KW"/>
</dbReference>
<gene>
    <name evidence="1" type="ORF">FLONG3_7883</name>
</gene>
<dbReference type="GO" id="GO:0006508">
    <property type="term" value="P:proteolysis"/>
    <property type="evidence" value="ECO:0007669"/>
    <property type="project" value="UniProtKB-KW"/>
</dbReference>
<evidence type="ECO:0000313" key="2">
    <source>
        <dbReference type="Proteomes" id="UP000266234"/>
    </source>
</evidence>
<dbReference type="EMBL" id="PXOG01000185">
    <property type="protein sequence ID" value="RGP69247.1"/>
    <property type="molecule type" value="Genomic_DNA"/>
</dbReference>
<proteinExistence type="predicted"/>
<dbReference type="STRING" id="694270.A0A395SAQ5"/>
<keyword evidence="1" id="KW-0378">Hydrolase</keyword>
<comment type="caution">
    <text evidence="1">The sequence shown here is derived from an EMBL/GenBank/DDBJ whole genome shotgun (WGS) entry which is preliminary data.</text>
</comment>